<evidence type="ECO:0000256" key="11">
    <source>
        <dbReference type="ARBA" id="ARBA00046340"/>
    </source>
</evidence>
<evidence type="ECO:0000256" key="5">
    <source>
        <dbReference type="ARBA" id="ARBA00022729"/>
    </source>
</evidence>
<feature type="non-terminal residue" evidence="13">
    <location>
        <position position="291"/>
    </location>
</feature>
<dbReference type="Pfam" id="PF22810">
    <property type="entry name" value="LPMO_AA14"/>
    <property type="match status" value="1"/>
</dbReference>
<comment type="cofactor">
    <cofactor evidence="1">
        <name>Cu(2+)</name>
        <dbReference type="ChEBI" id="CHEBI:29036"/>
    </cofactor>
</comment>
<dbReference type="EMBL" id="MU858297">
    <property type="protein sequence ID" value="KAK4207403.1"/>
    <property type="molecule type" value="Genomic_DNA"/>
</dbReference>
<evidence type="ECO:0000256" key="1">
    <source>
        <dbReference type="ARBA" id="ARBA00001973"/>
    </source>
</evidence>
<dbReference type="AlphaFoldDB" id="A0AAN6XVJ8"/>
<feature type="signal peptide" evidence="12">
    <location>
        <begin position="1"/>
        <end position="17"/>
    </location>
</feature>
<keyword evidence="7" id="KW-0186">Copper</keyword>
<comment type="caution">
    <text evidence="13">The sequence shown here is derived from an EMBL/GenBank/DDBJ whole genome shotgun (WGS) entry which is preliminary data.</text>
</comment>
<keyword evidence="9" id="KW-1015">Disulfide bond</keyword>
<keyword evidence="8" id="KW-0503">Monooxygenase</keyword>
<protein>
    <submittedName>
        <fullName evidence="13">Uncharacterized protein</fullName>
    </submittedName>
</protein>
<evidence type="ECO:0000313" key="14">
    <source>
        <dbReference type="Proteomes" id="UP001301769"/>
    </source>
</evidence>
<evidence type="ECO:0000256" key="3">
    <source>
        <dbReference type="ARBA" id="ARBA00022525"/>
    </source>
</evidence>
<keyword evidence="14" id="KW-1185">Reference proteome</keyword>
<keyword evidence="3" id="KW-0964">Secreted</keyword>
<evidence type="ECO:0000256" key="4">
    <source>
        <dbReference type="ARBA" id="ARBA00022723"/>
    </source>
</evidence>
<dbReference type="InterPro" id="IPR054497">
    <property type="entry name" value="LPMO_AA14"/>
</dbReference>
<dbReference type="Gene3D" id="2.70.50.70">
    <property type="match status" value="1"/>
</dbReference>
<reference evidence="13" key="1">
    <citation type="journal article" date="2023" name="Mol. Phylogenet. Evol.">
        <title>Genome-scale phylogeny and comparative genomics of the fungal order Sordariales.</title>
        <authorList>
            <person name="Hensen N."/>
            <person name="Bonometti L."/>
            <person name="Westerberg I."/>
            <person name="Brannstrom I.O."/>
            <person name="Guillou S."/>
            <person name="Cros-Aarteil S."/>
            <person name="Calhoun S."/>
            <person name="Haridas S."/>
            <person name="Kuo A."/>
            <person name="Mondo S."/>
            <person name="Pangilinan J."/>
            <person name="Riley R."/>
            <person name="LaButti K."/>
            <person name="Andreopoulos B."/>
            <person name="Lipzen A."/>
            <person name="Chen C."/>
            <person name="Yan M."/>
            <person name="Daum C."/>
            <person name="Ng V."/>
            <person name="Clum A."/>
            <person name="Steindorff A."/>
            <person name="Ohm R.A."/>
            <person name="Martin F."/>
            <person name="Silar P."/>
            <person name="Natvig D.O."/>
            <person name="Lalanne C."/>
            <person name="Gautier V."/>
            <person name="Ament-Velasquez S.L."/>
            <person name="Kruys A."/>
            <person name="Hutchinson M.I."/>
            <person name="Powell A.J."/>
            <person name="Barry K."/>
            <person name="Miller A.N."/>
            <person name="Grigoriev I.V."/>
            <person name="Debuchy R."/>
            <person name="Gladieux P."/>
            <person name="Hiltunen Thoren M."/>
            <person name="Johannesson H."/>
        </authorList>
    </citation>
    <scope>NUCLEOTIDE SEQUENCE</scope>
    <source>
        <strain evidence="13">PSN293</strain>
    </source>
</reference>
<feature type="chain" id="PRO_5043004333" evidence="12">
    <location>
        <begin position="18"/>
        <end position="291"/>
    </location>
</feature>
<sequence>MLTKTAILAALATGAFGHIGIWTPGMYCRGGNNTTIDDSNTNLVVNPLYQLAKSKWWMQADRGCDVVPPTNGDSLALPAGGSFQVEMAENRAFTTLSYNGGLTTDWTDGKTRSEPWHGPLDGGEGCLVDNPDGQGGPLHTQSQERATGTAFAISYNSDIRDVNMENLVVFSVLKNTPCKRKAVYDVPKDLPHCPPGGCYCAWLWVPEGCGQPNMYMQNFKCHVTGSTSTKKLGKAKPPVYCANDASKCVKGPKQMIVWHQAEGNNVVTPNDVTPPYNSKMGFLPGAQNDIF</sequence>
<evidence type="ECO:0000256" key="7">
    <source>
        <dbReference type="ARBA" id="ARBA00023008"/>
    </source>
</evidence>
<evidence type="ECO:0000313" key="13">
    <source>
        <dbReference type="EMBL" id="KAK4207403.1"/>
    </source>
</evidence>
<comment type="similarity">
    <text evidence="11">Belongs to the polysaccharide monooxygenase AA14 family.</text>
</comment>
<evidence type="ECO:0000256" key="8">
    <source>
        <dbReference type="ARBA" id="ARBA00023033"/>
    </source>
</evidence>
<evidence type="ECO:0000256" key="9">
    <source>
        <dbReference type="ARBA" id="ARBA00023157"/>
    </source>
</evidence>
<keyword evidence="4" id="KW-0479">Metal-binding</keyword>
<dbReference type="GO" id="GO:0004497">
    <property type="term" value="F:monooxygenase activity"/>
    <property type="evidence" value="ECO:0007669"/>
    <property type="project" value="UniProtKB-KW"/>
</dbReference>
<reference evidence="13" key="2">
    <citation type="submission" date="2023-05" db="EMBL/GenBank/DDBJ databases">
        <authorList>
            <consortium name="Lawrence Berkeley National Laboratory"/>
            <person name="Steindorff A."/>
            <person name="Hensen N."/>
            <person name="Bonometti L."/>
            <person name="Westerberg I."/>
            <person name="Brannstrom I.O."/>
            <person name="Guillou S."/>
            <person name="Cros-Aarteil S."/>
            <person name="Calhoun S."/>
            <person name="Haridas S."/>
            <person name="Kuo A."/>
            <person name="Mondo S."/>
            <person name="Pangilinan J."/>
            <person name="Riley R."/>
            <person name="Labutti K."/>
            <person name="Andreopoulos B."/>
            <person name="Lipzen A."/>
            <person name="Chen C."/>
            <person name="Yanf M."/>
            <person name="Daum C."/>
            <person name="Ng V."/>
            <person name="Clum A."/>
            <person name="Ohm R."/>
            <person name="Martin F."/>
            <person name="Silar P."/>
            <person name="Natvig D."/>
            <person name="Lalanne C."/>
            <person name="Gautier V."/>
            <person name="Ament-Velasquez S.L."/>
            <person name="Kruys A."/>
            <person name="Hutchinson M.I."/>
            <person name="Powell A.J."/>
            <person name="Barry K."/>
            <person name="Miller A.N."/>
            <person name="Grigoriev I.V."/>
            <person name="Debuchy R."/>
            <person name="Gladieux P."/>
            <person name="Thoren M.H."/>
            <person name="Johannesson H."/>
        </authorList>
    </citation>
    <scope>NUCLEOTIDE SEQUENCE</scope>
    <source>
        <strain evidence="13">PSN293</strain>
    </source>
</reference>
<evidence type="ECO:0000256" key="2">
    <source>
        <dbReference type="ARBA" id="ARBA00004613"/>
    </source>
</evidence>
<evidence type="ECO:0000256" key="10">
    <source>
        <dbReference type="ARBA" id="ARBA00023180"/>
    </source>
</evidence>
<organism evidence="13 14">
    <name type="scientific">Rhypophila decipiens</name>
    <dbReference type="NCBI Taxonomy" id="261697"/>
    <lineage>
        <taxon>Eukaryota</taxon>
        <taxon>Fungi</taxon>
        <taxon>Dikarya</taxon>
        <taxon>Ascomycota</taxon>
        <taxon>Pezizomycotina</taxon>
        <taxon>Sordariomycetes</taxon>
        <taxon>Sordariomycetidae</taxon>
        <taxon>Sordariales</taxon>
        <taxon>Naviculisporaceae</taxon>
        <taxon>Rhypophila</taxon>
    </lineage>
</organism>
<gene>
    <name evidence="13" type="ORF">QBC37DRAFT_245541</name>
</gene>
<comment type="subcellular location">
    <subcellularLocation>
        <location evidence="2">Secreted</location>
    </subcellularLocation>
</comment>
<evidence type="ECO:0000256" key="6">
    <source>
        <dbReference type="ARBA" id="ARBA00023002"/>
    </source>
</evidence>
<dbReference type="Proteomes" id="UP001301769">
    <property type="component" value="Unassembled WGS sequence"/>
</dbReference>
<keyword evidence="10" id="KW-0325">Glycoprotein</keyword>
<proteinExistence type="inferred from homology"/>
<keyword evidence="6" id="KW-0560">Oxidoreductase</keyword>
<evidence type="ECO:0000256" key="12">
    <source>
        <dbReference type="SAM" id="SignalP"/>
    </source>
</evidence>
<accession>A0AAN6XVJ8</accession>
<keyword evidence="5 12" id="KW-0732">Signal</keyword>
<name>A0AAN6XVJ8_9PEZI</name>
<dbReference type="GO" id="GO:0005576">
    <property type="term" value="C:extracellular region"/>
    <property type="evidence" value="ECO:0007669"/>
    <property type="project" value="UniProtKB-SubCell"/>
</dbReference>
<dbReference type="GO" id="GO:0046872">
    <property type="term" value="F:metal ion binding"/>
    <property type="evidence" value="ECO:0007669"/>
    <property type="project" value="UniProtKB-KW"/>
</dbReference>